<name>A0A840FAB2_9SPHN</name>
<gene>
    <name evidence="2" type="ORF">GGQ80_001114</name>
</gene>
<dbReference type="GO" id="GO:0009882">
    <property type="term" value="F:blue light photoreceptor activity"/>
    <property type="evidence" value="ECO:0007669"/>
    <property type="project" value="InterPro"/>
</dbReference>
<organism evidence="2 3">
    <name type="scientific">Sphingomonas jinjuensis</name>
    <dbReference type="NCBI Taxonomy" id="535907"/>
    <lineage>
        <taxon>Bacteria</taxon>
        <taxon>Pseudomonadati</taxon>
        <taxon>Pseudomonadota</taxon>
        <taxon>Alphaproteobacteria</taxon>
        <taxon>Sphingomonadales</taxon>
        <taxon>Sphingomonadaceae</taxon>
        <taxon>Sphingomonas</taxon>
    </lineage>
</organism>
<dbReference type="EMBL" id="JACIEV010000002">
    <property type="protein sequence ID" value="MBB4153226.1"/>
    <property type="molecule type" value="Genomic_DNA"/>
</dbReference>
<accession>A0A840FAB2</accession>
<protein>
    <recommendedName>
        <fullName evidence="1">BLUF domain-containing protein</fullName>
    </recommendedName>
</protein>
<sequence>MSQSEPVRRLVYASRAVGQDFRHDHHDILAVSRRNNGIDGVSGVLWIDADRYLQILEGPTESVASAFDRIARDPRHADVVVLDDRDGVDRQFGDWSMAGLPGDAPADAAVRLKRILDRVDADVARYFERLLSGIGDRKG</sequence>
<dbReference type="Pfam" id="PF04940">
    <property type="entry name" value="BLUF"/>
    <property type="match status" value="1"/>
</dbReference>
<dbReference type="SUPFAM" id="SSF54975">
    <property type="entry name" value="Acylphosphatase/BLUF domain-like"/>
    <property type="match status" value="1"/>
</dbReference>
<dbReference type="GO" id="GO:0071949">
    <property type="term" value="F:FAD binding"/>
    <property type="evidence" value="ECO:0007669"/>
    <property type="project" value="InterPro"/>
</dbReference>
<dbReference type="AlphaFoldDB" id="A0A840FAB2"/>
<dbReference type="InterPro" id="IPR007024">
    <property type="entry name" value="BLUF_domain"/>
</dbReference>
<feature type="domain" description="BLUF" evidence="1">
    <location>
        <begin position="7"/>
        <end position="98"/>
    </location>
</feature>
<dbReference type="RefSeq" id="WP_183982883.1">
    <property type="nucleotide sequence ID" value="NZ_JACIEV010000002.1"/>
</dbReference>
<evidence type="ECO:0000259" key="1">
    <source>
        <dbReference type="PROSITE" id="PS50925"/>
    </source>
</evidence>
<keyword evidence="3" id="KW-1185">Reference proteome</keyword>
<evidence type="ECO:0000313" key="2">
    <source>
        <dbReference type="EMBL" id="MBB4153226.1"/>
    </source>
</evidence>
<reference evidence="2 3" key="1">
    <citation type="submission" date="2020-08" db="EMBL/GenBank/DDBJ databases">
        <title>Genomic Encyclopedia of Type Strains, Phase IV (KMG-IV): sequencing the most valuable type-strain genomes for metagenomic binning, comparative biology and taxonomic classification.</title>
        <authorList>
            <person name="Goeker M."/>
        </authorList>
    </citation>
    <scope>NUCLEOTIDE SEQUENCE [LARGE SCALE GENOMIC DNA]</scope>
    <source>
        <strain evidence="2 3">YC6723</strain>
    </source>
</reference>
<evidence type="ECO:0000313" key="3">
    <source>
        <dbReference type="Proteomes" id="UP000529795"/>
    </source>
</evidence>
<dbReference type="Proteomes" id="UP000529795">
    <property type="component" value="Unassembled WGS sequence"/>
</dbReference>
<comment type="caution">
    <text evidence="2">The sequence shown here is derived from an EMBL/GenBank/DDBJ whole genome shotgun (WGS) entry which is preliminary data.</text>
</comment>
<proteinExistence type="predicted"/>
<dbReference type="InterPro" id="IPR036046">
    <property type="entry name" value="Acylphosphatase-like_dom_sf"/>
</dbReference>
<dbReference type="Gene3D" id="3.30.70.100">
    <property type="match status" value="1"/>
</dbReference>
<dbReference type="SMART" id="SM01034">
    <property type="entry name" value="BLUF"/>
    <property type="match status" value="1"/>
</dbReference>
<dbReference type="PROSITE" id="PS50925">
    <property type="entry name" value="BLUF"/>
    <property type="match status" value="1"/>
</dbReference>